<organism evidence="2 3">
    <name type="scientific">Allacma fusca</name>
    <dbReference type="NCBI Taxonomy" id="39272"/>
    <lineage>
        <taxon>Eukaryota</taxon>
        <taxon>Metazoa</taxon>
        <taxon>Ecdysozoa</taxon>
        <taxon>Arthropoda</taxon>
        <taxon>Hexapoda</taxon>
        <taxon>Collembola</taxon>
        <taxon>Symphypleona</taxon>
        <taxon>Sminthuridae</taxon>
        <taxon>Allacma</taxon>
    </lineage>
</organism>
<sequence>MSGMWTMTHVGSEYSERLLTFTDVNGKFLLTCKESGNTVIVNNGDRLFGVIRGTRELSGLIAENTLGEEIFRIVREESKFNFESKDAVLATACCTETNEGATSWVEFSPTLDINTKTMITVVTYYLNVIFATETCCCCSGVTAPTTLTYLAPLIMFFLFVVFVKVIFKLIQQFFSGT</sequence>
<evidence type="ECO:0000256" key="1">
    <source>
        <dbReference type="SAM" id="Phobius"/>
    </source>
</evidence>
<keyword evidence="1" id="KW-1133">Transmembrane helix</keyword>
<evidence type="ECO:0000313" key="3">
    <source>
        <dbReference type="Proteomes" id="UP000708208"/>
    </source>
</evidence>
<name>A0A8J2PKQ5_9HEXA</name>
<gene>
    <name evidence="2" type="ORF">AFUS01_LOCUS27907</name>
</gene>
<accession>A0A8J2PKQ5</accession>
<evidence type="ECO:0000313" key="2">
    <source>
        <dbReference type="EMBL" id="CAG7817334.1"/>
    </source>
</evidence>
<keyword evidence="1" id="KW-0472">Membrane</keyword>
<dbReference type="Proteomes" id="UP000708208">
    <property type="component" value="Unassembled WGS sequence"/>
</dbReference>
<dbReference type="AlphaFoldDB" id="A0A8J2PKQ5"/>
<reference evidence="2" key="1">
    <citation type="submission" date="2021-06" db="EMBL/GenBank/DDBJ databases">
        <authorList>
            <person name="Hodson N. C."/>
            <person name="Mongue J. A."/>
            <person name="Jaron S. K."/>
        </authorList>
    </citation>
    <scope>NUCLEOTIDE SEQUENCE</scope>
</reference>
<feature type="transmembrane region" description="Helical" evidence="1">
    <location>
        <begin position="147"/>
        <end position="167"/>
    </location>
</feature>
<proteinExistence type="predicted"/>
<keyword evidence="3" id="KW-1185">Reference proteome</keyword>
<comment type="caution">
    <text evidence="2">The sequence shown here is derived from an EMBL/GenBank/DDBJ whole genome shotgun (WGS) entry which is preliminary data.</text>
</comment>
<protein>
    <submittedName>
        <fullName evidence="2">Uncharacterized protein</fullName>
    </submittedName>
</protein>
<keyword evidence="1" id="KW-0812">Transmembrane</keyword>
<dbReference type="EMBL" id="CAJVCH010391618">
    <property type="protein sequence ID" value="CAG7817334.1"/>
    <property type="molecule type" value="Genomic_DNA"/>
</dbReference>